<dbReference type="NCBIfam" id="TIGR02614">
    <property type="entry name" value="ftsW"/>
    <property type="match status" value="1"/>
</dbReference>
<evidence type="ECO:0000256" key="9">
    <source>
        <dbReference type="ARBA" id="ARBA00022984"/>
    </source>
</evidence>
<keyword evidence="4" id="KW-0132">Cell division</keyword>
<evidence type="ECO:0000256" key="1">
    <source>
        <dbReference type="ARBA" id="ARBA00004651"/>
    </source>
</evidence>
<evidence type="ECO:0000256" key="5">
    <source>
        <dbReference type="ARBA" id="ARBA00022676"/>
    </source>
</evidence>
<comment type="catalytic activity">
    <reaction evidence="16">
        <text>[GlcNAc-(1-&gt;4)-Mur2Ac(oyl-L-Ala-gamma-D-Glu-L-Lys-D-Ala-D-Ala)](n)-di-trans,octa-cis-undecaprenyl diphosphate + beta-D-GlcNAc-(1-&gt;4)-Mur2Ac(oyl-L-Ala-gamma-D-Glu-L-Lys-D-Ala-D-Ala)-di-trans,octa-cis-undecaprenyl diphosphate = [GlcNAc-(1-&gt;4)-Mur2Ac(oyl-L-Ala-gamma-D-Glu-L-Lys-D-Ala-D-Ala)](n+1)-di-trans,octa-cis-undecaprenyl diphosphate + di-trans,octa-cis-undecaprenyl diphosphate + H(+)</text>
        <dbReference type="Rhea" id="RHEA:23708"/>
        <dbReference type="Rhea" id="RHEA-COMP:9602"/>
        <dbReference type="Rhea" id="RHEA-COMP:9603"/>
        <dbReference type="ChEBI" id="CHEBI:15378"/>
        <dbReference type="ChEBI" id="CHEBI:58405"/>
        <dbReference type="ChEBI" id="CHEBI:60033"/>
        <dbReference type="ChEBI" id="CHEBI:78435"/>
        <dbReference type="EC" id="2.4.99.28"/>
    </reaction>
</comment>
<feature type="transmembrane region" description="Helical" evidence="17">
    <location>
        <begin position="283"/>
        <end position="303"/>
    </location>
</feature>
<dbReference type="GO" id="GO:0008360">
    <property type="term" value="P:regulation of cell shape"/>
    <property type="evidence" value="ECO:0007669"/>
    <property type="project" value="UniProtKB-KW"/>
</dbReference>
<keyword evidence="7 17" id="KW-0812">Transmembrane</keyword>
<dbReference type="GO" id="GO:0071555">
    <property type="term" value="P:cell wall organization"/>
    <property type="evidence" value="ECO:0007669"/>
    <property type="project" value="UniProtKB-KW"/>
</dbReference>
<comment type="subcellular location">
    <subcellularLocation>
        <location evidence="1">Cell membrane</location>
        <topology evidence="1">Multi-pass membrane protein</topology>
    </subcellularLocation>
</comment>
<dbReference type="EMBL" id="UINC01000855">
    <property type="protein sequence ID" value="SUZ62236.1"/>
    <property type="molecule type" value="Genomic_DNA"/>
</dbReference>
<evidence type="ECO:0000256" key="15">
    <source>
        <dbReference type="ARBA" id="ARBA00044770"/>
    </source>
</evidence>
<dbReference type="Pfam" id="PF01098">
    <property type="entry name" value="FTSW_RODA_SPOVE"/>
    <property type="match status" value="1"/>
</dbReference>
<evidence type="ECO:0000256" key="3">
    <source>
        <dbReference type="ARBA" id="ARBA00022475"/>
    </source>
</evidence>
<dbReference type="InterPro" id="IPR013437">
    <property type="entry name" value="FtsW"/>
</dbReference>
<feature type="transmembrane region" description="Helical" evidence="17">
    <location>
        <begin position="149"/>
        <end position="168"/>
    </location>
</feature>
<dbReference type="PANTHER" id="PTHR30474:SF2">
    <property type="entry name" value="PEPTIDOGLYCAN GLYCOSYLTRANSFERASE FTSW-RELATED"/>
    <property type="match status" value="1"/>
</dbReference>
<evidence type="ECO:0000256" key="6">
    <source>
        <dbReference type="ARBA" id="ARBA00022679"/>
    </source>
</evidence>
<keyword evidence="5" id="KW-0328">Glycosyltransferase</keyword>
<keyword evidence="9" id="KW-0573">Peptidoglycan synthesis</keyword>
<evidence type="ECO:0000313" key="18">
    <source>
        <dbReference type="EMBL" id="SUZ62236.1"/>
    </source>
</evidence>
<evidence type="ECO:0000256" key="16">
    <source>
        <dbReference type="ARBA" id="ARBA00049902"/>
    </source>
</evidence>
<keyword evidence="8" id="KW-0133">Cell shape</keyword>
<dbReference type="GO" id="GO:0015648">
    <property type="term" value="F:lipid-linked peptidoglycan transporter activity"/>
    <property type="evidence" value="ECO:0007669"/>
    <property type="project" value="TreeGrafter"/>
</dbReference>
<evidence type="ECO:0000256" key="14">
    <source>
        <dbReference type="ARBA" id="ARBA00032370"/>
    </source>
</evidence>
<keyword evidence="3" id="KW-1003">Cell membrane</keyword>
<feature type="transmembrane region" description="Helical" evidence="17">
    <location>
        <begin position="84"/>
        <end position="102"/>
    </location>
</feature>
<keyword evidence="13" id="KW-0961">Cell wall biogenesis/degradation</keyword>
<name>A0A381P5M2_9ZZZZ</name>
<feature type="transmembrane region" description="Helical" evidence="17">
    <location>
        <begin position="197"/>
        <end position="216"/>
    </location>
</feature>
<dbReference type="GO" id="GO:0032153">
    <property type="term" value="C:cell division site"/>
    <property type="evidence" value="ECO:0007669"/>
    <property type="project" value="TreeGrafter"/>
</dbReference>
<evidence type="ECO:0000256" key="2">
    <source>
        <dbReference type="ARBA" id="ARBA00004752"/>
    </source>
</evidence>
<gene>
    <name evidence="18" type="ORF">METZ01_LOCUS15090</name>
</gene>
<accession>A0A381P5M2</accession>
<evidence type="ECO:0000256" key="8">
    <source>
        <dbReference type="ARBA" id="ARBA00022960"/>
    </source>
</evidence>
<feature type="transmembrane region" description="Helical" evidence="17">
    <location>
        <begin position="174"/>
        <end position="190"/>
    </location>
</feature>
<keyword evidence="12" id="KW-0131">Cell cycle</keyword>
<dbReference type="InterPro" id="IPR001182">
    <property type="entry name" value="FtsW/RodA"/>
</dbReference>
<evidence type="ECO:0000256" key="11">
    <source>
        <dbReference type="ARBA" id="ARBA00023136"/>
    </source>
</evidence>
<evidence type="ECO:0000256" key="13">
    <source>
        <dbReference type="ARBA" id="ARBA00023316"/>
    </source>
</evidence>
<keyword evidence="10 17" id="KW-1133">Transmembrane helix</keyword>
<keyword evidence="11 17" id="KW-0472">Membrane</keyword>
<dbReference type="GO" id="GO:0051301">
    <property type="term" value="P:cell division"/>
    <property type="evidence" value="ECO:0007669"/>
    <property type="project" value="UniProtKB-KW"/>
</dbReference>
<evidence type="ECO:0000256" key="7">
    <source>
        <dbReference type="ARBA" id="ARBA00022692"/>
    </source>
</evidence>
<feature type="transmembrane region" description="Helical" evidence="17">
    <location>
        <begin position="315"/>
        <end position="340"/>
    </location>
</feature>
<evidence type="ECO:0000256" key="12">
    <source>
        <dbReference type="ARBA" id="ARBA00023306"/>
    </source>
</evidence>
<dbReference type="GO" id="GO:0005886">
    <property type="term" value="C:plasma membrane"/>
    <property type="evidence" value="ECO:0007669"/>
    <property type="project" value="UniProtKB-SubCell"/>
</dbReference>
<dbReference type="AlphaFoldDB" id="A0A381P5M2"/>
<feature type="transmembrane region" description="Helical" evidence="17">
    <location>
        <begin position="21"/>
        <end position="46"/>
    </location>
</feature>
<evidence type="ECO:0000256" key="17">
    <source>
        <dbReference type="SAM" id="Phobius"/>
    </source>
</evidence>
<reference evidence="18" key="1">
    <citation type="submission" date="2018-05" db="EMBL/GenBank/DDBJ databases">
        <authorList>
            <person name="Lanie J.A."/>
            <person name="Ng W.-L."/>
            <person name="Kazmierczak K.M."/>
            <person name="Andrzejewski T.M."/>
            <person name="Davidsen T.M."/>
            <person name="Wayne K.J."/>
            <person name="Tettelin H."/>
            <person name="Glass J.I."/>
            <person name="Rusch D."/>
            <person name="Podicherti R."/>
            <person name="Tsui H.-C.T."/>
            <person name="Winkler M.E."/>
        </authorList>
    </citation>
    <scope>NUCLEOTIDE SEQUENCE</scope>
</reference>
<organism evidence="18">
    <name type="scientific">marine metagenome</name>
    <dbReference type="NCBI Taxonomy" id="408172"/>
    <lineage>
        <taxon>unclassified sequences</taxon>
        <taxon>metagenomes</taxon>
        <taxon>ecological metagenomes</taxon>
    </lineage>
</organism>
<keyword evidence="6" id="KW-0808">Transferase</keyword>
<dbReference type="GO" id="GO:0009252">
    <property type="term" value="P:peptidoglycan biosynthetic process"/>
    <property type="evidence" value="ECO:0007669"/>
    <property type="project" value="UniProtKB-KW"/>
</dbReference>
<feature type="transmembrane region" description="Helical" evidence="17">
    <location>
        <begin position="114"/>
        <end position="137"/>
    </location>
</feature>
<proteinExistence type="predicted"/>
<feature type="transmembrane region" description="Helical" evidence="17">
    <location>
        <begin position="346"/>
        <end position="370"/>
    </location>
</feature>
<feature type="transmembrane region" description="Helical" evidence="17">
    <location>
        <begin position="52"/>
        <end position="72"/>
    </location>
</feature>
<sequence>MYFVEKKLNRLKSKPFHCDSILLATTIILVLIGLVMVFSSSGVYAMEKYNDAYYFLKRQVVWVALGAMVMLSARKMNYRELEKYTYYIMGVAFLMLVAVMIPGLGKEVGGARRWLVIGGFTFQPSELAKFALILFIAKSLVKRSDQLKNFAYGYLPKLIVLGFFFVPILFQPDFGTAITICAVTFTMLMIAGLRSKFLIYSILAVVPLLVIAIMNAEYRMRRIVAFLNPWEHESNAGFQVVQSFYAFGRGGVFGSGIGNSSQKLFYLPEAHTDFIFSVIGEELGFVGTLILIFLFSMLIWRGFVIAYHAKDSFGVYVAIGLTLLIGIQAFMNMGVTVGLLPTKGLTLPFVSMGGSSLVVLMLSIGVLLNISEKPIQN</sequence>
<dbReference type="GO" id="GO:0008955">
    <property type="term" value="F:peptidoglycan glycosyltransferase activity"/>
    <property type="evidence" value="ECO:0007669"/>
    <property type="project" value="UniProtKB-EC"/>
</dbReference>
<dbReference type="EC" id="2.4.99.28" evidence="15"/>
<evidence type="ECO:0000256" key="4">
    <source>
        <dbReference type="ARBA" id="ARBA00022618"/>
    </source>
</evidence>
<evidence type="ECO:0000256" key="10">
    <source>
        <dbReference type="ARBA" id="ARBA00022989"/>
    </source>
</evidence>
<comment type="pathway">
    <text evidence="2">Cell wall biogenesis; peptidoglycan biosynthesis.</text>
</comment>
<protein>
    <recommendedName>
        <fullName evidence="15">peptidoglycan glycosyltransferase</fullName>
        <ecNumber evidence="15">2.4.99.28</ecNumber>
    </recommendedName>
    <alternativeName>
        <fullName evidence="14">Peptidoglycan polymerase</fullName>
    </alternativeName>
</protein>
<dbReference type="PANTHER" id="PTHR30474">
    <property type="entry name" value="CELL CYCLE PROTEIN"/>
    <property type="match status" value="1"/>
</dbReference>